<feature type="transmembrane region" description="Helical" evidence="12">
    <location>
        <begin position="341"/>
        <end position="361"/>
    </location>
</feature>
<evidence type="ECO:0000256" key="11">
    <source>
        <dbReference type="ARBA" id="ARBA00023303"/>
    </source>
</evidence>
<dbReference type="PRINTS" id="PR00169">
    <property type="entry name" value="KCHANNEL"/>
</dbReference>
<keyword evidence="9" id="KW-0406">Ion transport</keyword>
<keyword evidence="5" id="KW-0631">Potassium channel</keyword>
<dbReference type="SUPFAM" id="SSF81324">
    <property type="entry name" value="Voltage-gated potassium channels"/>
    <property type="match status" value="1"/>
</dbReference>
<feature type="transmembrane region" description="Helical" evidence="12">
    <location>
        <begin position="224"/>
        <end position="246"/>
    </location>
</feature>
<evidence type="ECO:0000256" key="4">
    <source>
        <dbReference type="ARBA" id="ARBA00022692"/>
    </source>
</evidence>
<keyword evidence="8 12" id="KW-1133">Transmembrane helix</keyword>
<evidence type="ECO:0000256" key="12">
    <source>
        <dbReference type="SAM" id="Phobius"/>
    </source>
</evidence>
<dbReference type="InterPro" id="IPR005821">
    <property type="entry name" value="Ion_trans_dom"/>
</dbReference>
<evidence type="ECO:0000313" key="16">
    <source>
        <dbReference type="Proteomes" id="UP001158576"/>
    </source>
</evidence>
<sequence length="463" mass="53160">MPSRIDEINQTLGNQAVRARLDTPIDPESTKRIKISICGQVFVTQEKTASTARARNTRLYRMLTDKSLADGYDEAQDVYFFDRHLPSFPAILYFYQTGFIWRPLDVPMEVFVEEVIFYGLADRILAPLGDEDRNKQILFCMGGKRTLCVQSREAIWNLFEKPETSLLAKVINVLSIFFILLSTISFCLETIPFFQEGNCYPGVDKNGTPVRYQMKDYNPESNTFPFWVIETICITFFTIEYVLRFWSAPDRCRFVPEFMNLVDLAAIVPYYITIIFDASINKTVLCMDDKTTSSSSTDNGSFLMILRVIRLARIVRIAKLSRHSRNLSTLIKTMKTSLRELSFLMLFFIVSMVLFATFVYFCEVADNPNMFPSIPASFWWAIVTMTTVGYGDTYPITALGKVVGFLCTICGVLCIALPVPSIVSNFHRLYQEDQIMNPHGNHKYKSKDEEVRCKLRKKFLADV</sequence>
<dbReference type="PANTHER" id="PTHR11537:SF254">
    <property type="entry name" value="POTASSIUM VOLTAGE-GATED CHANNEL PROTEIN SHAB"/>
    <property type="match status" value="1"/>
</dbReference>
<dbReference type="Pfam" id="PF00520">
    <property type="entry name" value="Ion_trans"/>
    <property type="match status" value="1"/>
</dbReference>
<keyword evidence="16" id="KW-1185">Reference proteome</keyword>
<dbReference type="InterPro" id="IPR003972">
    <property type="entry name" value="K_chnl_volt-dep_Kv1"/>
</dbReference>
<evidence type="ECO:0000313" key="15">
    <source>
        <dbReference type="EMBL" id="CAG5082607.1"/>
    </source>
</evidence>
<keyword evidence="10 12" id="KW-0472">Membrane</keyword>
<evidence type="ECO:0000256" key="10">
    <source>
        <dbReference type="ARBA" id="ARBA00023136"/>
    </source>
</evidence>
<protein>
    <submittedName>
        <fullName evidence="15">Oidioi.mRNA.OKI2018_I69.PAR.g10165.t1.cds</fullName>
    </submittedName>
</protein>
<dbReference type="InterPro" id="IPR011333">
    <property type="entry name" value="SKP1/BTB/POZ_sf"/>
</dbReference>
<evidence type="ECO:0000259" key="13">
    <source>
        <dbReference type="Pfam" id="PF00520"/>
    </source>
</evidence>
<comment type="subcellular location">
    <subcellularLocation>
        <location evidence="1">Membrane</location>
        <topology evidence="1">Multi-pass membrane protein</topology>
    </subcellularLocation>
</comment>
<feature type="domain" description="Ion transport" evidence="13">
    <location>
        <begin position="169"/>
        <end position="433"/>
    </location>
</feature>
<feature type="transmembrane region" description="Helical" evidence="12">
    <location>
        <begin position="258"/>
        <end position="280"/>
    </location>
</feature>
<keyword evidence="4 12" id="KW-0812">Transmembrane</keyword>
<keyword evidence="7" id="KW-0630">Potassium</keyword>
<evidence type="ECO:0000256" key="6">
    <source>
        <dbReference type="ARBA" id="ARBA00022882"/>
    </source>
</evidence>
<dbReference type="InterPro" id="IPR028325">
    <property type="entry name" value="VG_K_chnl"/>
</dbReference>
<dbReference type="Proteomes" id="UP001158576">
    <property type="component" value="Chromosome PAR"/>
</dbReference>
<dbReference type="PRINTS" id="PR01491">
    <property type="entry name" value="KVCHANNEL"/>
</dbReference>
<evidence type="ECO:0000256" key="1">
    <source>
        <dbReference type="ARBA" id="ARBA00004141"/>
    </source>
</evidence>
<evidence type="ECO:0000256" key="3">
    <source>
        <dbReference type="ARBA" id="ARBA00022538"/>
    </source>
</evidence>
<dbReference type="Gene3D" id="1.20.120.350">
    <property type="entry name" value="Voltage-gated potassium channels. Chain C"/>
    <property type="match status" value="1"/>
</dbReference>
<keyword evidence="3" id="KW-0633">Potassium transport</keyword>
<dbReference type="InterPro" id="IPR003968">
    <property type="entry name" value="K_chnl_volt-dep_Kv"/>
</dbReference>
<proteinExistence type="predicted"/>
<evidence type="ECO:0000256" key="7">
    <source>
        <dbReference type="ARBA" id="ARBA00022958"/>
    </source>
</evidence>
<keyword evidence="6" id="KW-0851">Voltage-gated channel</keyword>
<feature type="transmembrane region" description="Helical" evidence="12">
    <location>
        <begin position="402"/>
        <end position="423"/>
    </location>
</feature>
<evidence type="ECO:0000256" key="2">
    <source>
        <dbReference type="ARBA" id="ARBA00022448"/>
    </source>
</evidence>
<dbReference type="Gene3D" id="3.30.710.10">
    <property type="entry name" value="Potassium Channel Kv1.1, Chain A"/>
    <property type="match status" value="1"/>
</dbReference>
<dbReference type="PRINTS" id="PR01496">
    <property type="entry name" value="SHAKERCHANEL"/>
</dbReference>
<evidence type="ECO:0000256" key="8">
    <source>
        <dbReference type="ARBA" id="ARBA00022989"/>
    </source>
</evidence>
<feature type="transmembrane region" description="Helical" evidence="12">
    <location>
        <begin position="166"/>
        <end position="186"/>
    </location>
</feature>
<evidence type="ECO:0000256" key="9">
    <source>
        <dbReference type="ARBA" id="ARBA00023065"/>
    </source>
</evidence>
<dbReference type="Pfam" id="PF02214">
    <property type="entry name" value="BTB_2"/>
    <property type="match status" value="1"/>
</dbReference>
<evidence type="ECO:0000256" key="5">
    <source>
        <dbReference type="ARBA" id="ARBA00022826"/>
    </source>
</evidence>
<organism evidence="15 16">
    <name type="scientific">Oikopleura dioica</name>
    <name type="common">Tunicate</name>
    <dbReference type="NCBI Taxonomy" id="34765"/>
    <lineage>
        <taxon>Eukaryota</taxon>
        <taxon>Metazoa</taxon>
        <taxon>Chordata</taxon>
        <taxon>Tunicata</taxon>
        <taxon>Appendicularia</taxon>
        <taxon>Copelata</taxon>
        <taxon>Oikopleuridae</taxon>
        <taxon>Oikopleura</taxon>
    </lineage>
</organism>
<keyword evidence="11" id="KW-0407">Ion channel</keyword>
<dbReference type="InterPro" id="IPR003131">
    <property type="entry name" value="T1-type_BTB"/>
</dbReference>
<dbReference type="EMBL" id="OU015568">
    <property type="protein sequence ID" value="CAG5082607.1"/>
    <property type="molecule type" value="Genomic_DNA"/>
</dbReference>
<dbReference type="Gene3D" id="1.10.287.70">
    <property type="match status" value="1"/>
</dbReference>
<accession>A0ABN7RST3</accession>
<name>A0ABN7RST3_OIKDI</name>
<dbReference type="PANTHER" id="PTHR11537">
    <property type="entry name" value="VOLTAGE-GATED POTASSIUM CHANNEL"/>
    <property type="match status" value="1"/>
</dbReference>
<feature type="transmembrane region" description="Helical" evidence="12">
    <location>
        <begin position="373"/>
        <end position="390"/>
    </location>
</feature>
<dbReference type="InterPro" id="IPR027359">
    <property type="entry name" value="Volt_channel_dom_sf"/>
</dbReference>
<reference evidence="15 16" key="1">
    <citation type="submission" date="2021-04" db="EMBL/GenBank/DDBJ databases">
        <authorList>
            <person name="Bliznina A."/>
        </authorList>
    </citation>
    <scope>NUCLEOTIDE SEQUENCE [LARGE SCALE GENOMIC DNA]</scope>
</reference>
<evidence type="ECO:0000259" key="14">
    <source>
        <dbReference type="Pfam" id="PF02214"/>
    </source>
</evidence>
<gene>
    <name evidence="15" type="ORF">OKIOD_LOCUS1723</name>
</gene>
<keyword evidence="2" id="KW-0813">Transport</keyword>
<dbReference type="SUPFAM" id="SSF54695">
    <property type="entry name" value="POZ domain"/>
    <property type="match status" value="1"/>
</dbReference>
<feature type="domain" description="Potassium channel tetramerisation-type BTB" evidence="14">
    <location>
        <begin position="33"/>
        <end position="125"/>
    </location>
</feature>